<dbReference type="HOGENOM" id="CLU_2676066_0_0_1"/>
<dbReference type="InParanoid" id="A0A061G745"/>
<proteinExistence type="predicted"/>
<reference evidence="1 2" key="1">
    <citation type="journal article" date="2013" name="Genome Biol.">
        <title>The genome sequence of the most widely cultivated cacao type and its use to identify candidate genes regulating pod color.</title>
        <authorList>
            <person name="Motamayor J.C."/>
            <person name="Mockaitis K."/>
            <person name="Schmutz J."/>
            <person name="Haiminen N."/>
            <person name="Iii D.L."/>
            <person name="Cornejo O."/>
            <person name="Findley S.D."/>
            <person name="Zheng P."/>
            <person name="Utro F."/>
            <person name="Royaert S."/>
            <person name="Saski C."/>
            <person name="Jenkins J."/>
            <person name="Podicheti R."/>
            <person name="Zhao M."/>
            <person name="Scheffler B.E."/>
            <person name="Stack J.C."/>
            <person name="Feltus F.A."/>
            <person name="Mustiga G.M."/>
            <person name="Amores F."/>
            <person name="Phillips W."/>
            <person name="Marelli J.P."/>
            <person name="May G.D."/>
            <person name="Shapiro H."/>
            <person name="Ma J."/>
            <person name="Bustamante C.D."/>
            <person name="Schnell R.J."/>
            <person name="Main D."/>
            <person name="Gilbert D."/>
            <person name="Parida L."/>
            <person name="Kuhn D.N."/>
        </authorList>
    </citation>
    <scope>NUCLEOTIDE SEQUENCE [LARGE SCALE GENOMIC DNA]</scope>
    <source>
        <strain evidence="2">cv. Matina 1-6</strain>
    </source>
</reference>
<evidence type="ECO:0000313" key="2">
    <source>
        <dbReference type="Proteomes" id="UP000026915"/>
    </source>
</evidence>
<evidence type="ECO:0000313" key="1">
    <source>
        <dbReference type="EMBL" id="EOY25406.1"/>
    </source>
</evidence>
<dbReference type="EMBL" id="CM001881">
    <property type="protein sequence ID" value="EOY25406.1"/>
    <property type="molecule type" value="Genomic_DNA"/>
</dbReference>
<dbReference type="Gramene" id="EOY25406">
    <property type="protein sequence ID" value="EOY25406"/>
    <property type="gene ID" value="TCM_016725"/>
</dbReference>
<protein>
    <submittedName>
        <fullName evidence="1">Uncharacterized protein</fullName>
    </submittedName>
</protein>
<organism evidence="1 2">
    <name type="scientific">Theobroma cacao</name>
    <name type="common">Cacao</name>
    <name type="synonym">Cocoa</name>
    <dbReference type="NCBI Taxonomy" id="3641"/>
    <lineage>
        <taxon>Eukaryota</taxon>
        <taxon>Viridiplantae</taxon>
        <taxon>Streptophyta</taxon>
        <taxon>Embryophyta</taxon>
        <taxon>Tracheophyta</taxon>
        <taxon>Spermatophyta</taxon>
        <taxon>Magnoliopsida</taxon>
        <taxon>eudicotyledons</taxon>
        <taxon>Gunneridae</taxon>
        <taxon>Pentapetalae</taxon>
        <taxon>rosids</taxon>
        <taxon>malvids</taxon>
        <taxon>Malvales</taxon>
        <taxon>Malvaceae</taxon>
        <taxon>Byttnerioideae</taxon>
        <taxon>Theobroma</taxon>
    </lineage>
</organism>
<dbReference type="AlphaFoldDB" id="A0A061G745"/>
<dbReference type="Proteomes" id="UP000026915">
    <property type="component" value="Chromosome 3"/>
</dbReference>
<keyword evidence="2" id="KW-1185">Reference proteome</keyword>
<accession>A0A061G745</accession>
<sequence length="75" mass="8447">MKWLVRGCYDLLASWKKMLGITTSVKTFSELFLQEFKFQVSQSSCSLCKMGVRGILFGGLPCVDGEIMNHLPVNQ</sequence>
<gene>
    <name evidence="1" type="ORF">TCM_016725</name>
</gene>
<name>A0A061G745_THECC</name>